<feature type="chain" id="PRO_5038879282" description="Alpha/beta hydrolase fold" evidence="2">
    <location>
        <begin position="35"/>
        <end position="299"/>
    </location>
</feature>
<evidence type="ECO:0008006" key="5">
    <source>
        <dbReference type="Google" id="ProtNLM"/>
    </source>
</evidence>
<feature type="signal peptide" evidence="2">
    <location>
        <begin position="1"/>
        <end position="34"/>
    </location>
</feature>
<evidence type="ECO:0000313" key="3">
    <source>
        <dbReference type="EMBL" id="SDD95562.1"/>
    </source>
</evidence>
<dbReference type="EMBL" id="FNAB01000008">
    <property type="protein sequence ID" value="SDD95562.1"/>
    <property type="molecule type" value="Genomic_DNA"/>
</dbReference>
<evidence type="ECO:0000313" key="4">
    <source>
        <dbReference type="Proteomes" id="UP000199417"/>
    </source>
</evidence>
<protein>
    <recommendedName>
        <fullName evidence="5">Alpha/beta hydrolase fold</fullName>
    </recommendedName>
</protein>
<keyword evidence="4" id="KW-1185">Reference proteome</keyword>
<sequence length="299" mass="30933">MTNPSRTGCLLCRRTGLFAVAVTALMVLSGCTSAPSGADGAAPLPVGPYSYAANPCPEPVLPGLSLPPLGDDFVCGTLTVPQDRARPDDGTVTVPVARQRARNPQPSQPPLLTLAGGPGGSGLLDGVSLYRGLGVNDNRDVIYLDQRDTLHATPFLPCPQVDAYLRDALALPYTAPATAAGGNAAVGACGTQLRGQGVDLAAFNTLENAADLAALRFALNLQRGRTDLPRVRAQRAHPVRLRPRRRHRVPGPPVDVVPAAMPRLGGGSALRDGVGTRVTSARGGTTAPERPADPECPST</sequence>
<dbReference type="RefSeq" id="WP_139191224.1">
    <property type="nucleotide sequence ID" value="NZ_FNAB01000008.1"/>
</dbReference>
<dbReference type="STRING" id="168276.SAMN05444580_10845"/>
<evidence type="ECO:0000256" key="2">
    <source>
        <dbReference type="SAM" id="SignalP"/>
    </source>
</evidence>
<dbReference type="PROSITE" id="PS51257">
    <property type="entry name" value="PROKAR_LIPOPROTEIN"/>
    <property type="match status" value="1"/>
</dbReference>
<feature type="region of interest" description="Disordered" evidence="1">
    <location>
        <begin position="245"/>
        <end position="299"/>
    </location>
</feature>
<dbReference type="InterPro" id="IPR029058">
    <property type="entry name" value="AB_hydrolase_fold"/>
</dbReference>
<evidence type="ECO:0000256" key="1">
    <source>
        <dbReference type="SAM" id="MobiDB-lite"/>
    </source>
</evidence>
<accession>A0A1G6YZ58</accession>
<dbReference type="SUPFAM" id="SSF53474">
    <property type="entry name" value="alpha/beta-Hydrolases"/>
    <property type="match status" value="1"/>
</dbReference>
<name>A0A1G6YZ58_9NOCA</name>
<dbReference type="AlphaFoldDB" id="A0A1G6YZ58"/>
<gene>
    <name evidence="3" type="ORF">SAMN05444580_10845</name>
</gene>
<reference evidence="3 4" key="1">
    <citation type="submission" date="2016-10" db="EMBL/GenBank/DDBJ databases">
        <authorList>
            <person name="de Groot N.N."/>
        </authorList>
    </citation>
    <scope>NUCLEOTIDE SEQUENCE [LARGE SCALE GENOMIC DNA]</scope>
    <source>
        <strain evidence="3 4">JCM 11308</strain>
    </source>
</reference>
<dbReference type="Proteomes" id="UP000199417">
    <property type="component" value="Unassembled WGS sequence"/>
</dbReference>
<proteinExistence type="predicted"/>
<organism evidence="3 4">
    <name type="scientific">Rhodococcus tukisamuensis</name>
    <dbReference type="NCBI Taxonomy" id="168276"/>
    <lineage>
        <taxon>Bacteria</taxon>
        <taxon>Bacillati</taxon>
        <taxon>Actinomycetota</taxon>
        <taxon>Actinomycetes</taxon>
        <taxon>Mycobacteriales</taxon>
        <taxon>Nocardiaceae</taxon>
        <taxon>Rhodococcus</taxon>
    </lineage>
</organism>
<keyword evidence="2" id="KW-0732">Signal</keyword>